<sequence length="986" mass="109784">MAPPKGGNQPSVTPVTRGMGSRSINLRNILNGFAQDPNNPAFVKLKAMSKDLQAKIVTSYTYDYASTSTQNRRKLHLAEYIDIIKATVKVNETNGEEHEDWEKRLWGPEFVADNLRAYVLMISQVLQPRSFVSPSIQFSTLAARRQSMIYWVIQKCDQKVVSISDVWNGSNRALYMAFRSHNMAVVAPPKLYANKDDMRNLIEYITYAEANVEMAQQMVIAWLDGFICGVRPGSIGASQGRMDQYLRWEDIEIFRDTDGNFRMVITHKWLKGYRDEKLRPLRFSVTGPQNVEDSLFSLPHRLLALALRRGFLAHYDTVDELLKDTRTKITFKPMAMKQPVVLANSPKGIDLISGKPARASGLTTYLQRIALDFGLPPNVTMYIWRRSAGTTVGRALGDTSAKGFLGHNMDHKSYETSYEQGPIAMDVMNIAMGGKIRQAGELLADDTLSVNRIKEYTNNKAQWTKKYIEEHAEFKRHNAELQQAESNLDSDDEDEAAEDRVRQARNHLEKCRRTLQNQAAIALQELELSLIKENMTSEQLEKRLKDAKAPGELARRLNEAAEAARKDAENEVEPQPETMQPDDFLDSRDRAEQMADDENEDQLVRDLDSPDVIATNNLSKDQDITPKANSASKDSADAKALAAANKMLLTLLVEQTAADPSAMSTCKSCEVDETVPNTLSDEYVNDPANRTRNQFKEKLYKRSDLLRHLATDFHSPRDKWYRGFADKTASYRCPYAEEPIAEGEGEGEGEGTGEGEGEEEGEDVVVGKRCECYDTPGNLLKHITLLQSQTDEHLLNAARAGIFNRDFDPAMGRVGGKVKATGKKGGGYQYEAFADPDSFDAAAFVPPGNITADGEVEEDENATPYAKTIRLPPNAPLVESTLWSEHSEGFYGHAADVLQQQRSFIARRADAILRQHSAVQSETGATLSKAAKGKGKRKIAGIAALRKRLTDLGFDWGVGIDGDDEGDGAEDGEGGAENEQADPEEE</sequence>
<feature type="compositionally biased region" description="Basic and acidic residues" evidence="1">
    <location>
        <begin position="558"/>
        <end position="569"/>
    </location>
</feature>
<dbReference type="EMBL" id="LT854255">
    <property type="protein sequence ID" value="SMR48162.1"/>
    <property type="molecule type" value="Genomic_DNA"/>
</dbReference>
<dbReference type="PANTHER" id="PTHR37535:SF3">
    <property type="entry name" value="FLUG DOMAIN-CONTAINING PROTEIN"/>
    <property type="match status" value="1"/>
</dbReference>
<protein>
    <submittedName>
        <fullName evidence="2">Uncharacterized protein</fullName>
    </submittedName>
</protein>
<name>A0A2H1G3M5_ZYMTR</name>
<feature type="compositionally biased region" description="Acidic residues" evidence="1">
    <location>
        <begin position="739"/>
        <end position="763"/>
    </location>
</feature>
<evidence type="ECO:0000256" key="1">
    <source>
        <dbReference type="SAM" id="MobiDB-lite"/>
    </source>
</evidence>
<feature type="compositionally biased region" description="Acidic residues" evidence="1">
    <location>
        <begin position="961"/>
        <end position="986"/>
    </location>
</feature>
<accession>A0A2H1G3M5</accession>
<gene>
    <name evidence="2" type="ORF">ZT1E4_G3551</name>
</gene>
<feature type="region of interest" description="Disordered" evidence="1">
    <location>
        <begin position="958"/>
        <end position="986"/>
    </location>
</feature>
<dbReference type="AlphaFoldDB" id="A0A2H1G3M5"/>
<dbReference type="PANTHER" id="PTHR37535">
    <property type="entry name" value="FLUG DOMAIN PROTEIN"/>
    <property type="match status" value="1"/>
</dbReference>
<reference evidence="3" key="1">
    <citation type="submission" date="2017-05" db="EMBL/GenBank/DDBJ databases">
        <authorList>
            <person name="Song R."/>
            <person name="Chenine A.L."/>
            <person name="Ruprecht R.M."/>
        </authorList>
    </citation>
    <scope>NUCLEOTIDE SEQUENCE [LARGE SCALE GENOMIC DNA]</scope>
</reference>
<feature type="region of interest" description="Disordered" evidence="1">
    <location>
        <begin position="737"/>
        <end position="763"/>
    </location>
</feature>
<evidence type="ECO:0000313" key="2">
    <source>
        <dbReference type="EMBL" id="SMR48162.1"/>
    </source>
</evidence>
<proteinExistence type="predicted"/>
<dbReference type="Proteomes" id="UP000245764">
    <property type="component" value="Chromosome 3"/>
</dbReference>
<feature type="region of interest" description="Disordered" evidence="1">
    <location>
        <begin position="558"/>
        <end position="585"/>
    </location>
</feature>
<evidence type="ECO:0000313" key="3">
    <source>
        <dbReference type="Proteomes" id="UP000245764"/>
    </source>
</evidence>
<organism evidence="2 3">
    <name type="scientific">Zymoseptoria tritici ST99CH_1E4</name>
    <dbReference type="NCBI Taxonomy" id="1276532"/>
    <lineage>
        <taxon>Eukaryota</taxon>
        <taxon>Fungi</taxon>
        <taxon>Dikarya</taxon>
        <taxon>Ascomycota</taxon>
        <taxon>Pezizomycotina</taxon>
        <taxon>Dothideomycetes</taxon>
        <taxon>Dothideomycetidae</taxon>
        <taxon>Mycosphaerellales</taxon>
        <taxon>Mycosphaerellaceae</taxon>
        <taxon>Zymoseptoria</taxon>
    </lineage>
</organism>